<evidence type="ECO:0000256" key="1">
    <source>
        <dbReference type="ARBA" id="ARBA00023242"/>
    </source>
</evidence>
<dbReference type="Pfam" id="PF11951">
    <property type="entry name" value="Fungal_trans_2"/>
    <property type="match status" value="1"/>
</dbReference>
<feature type="region of interest" description="Disordered" evidence="2">
    <location>
        <begin position="68"/>
        <end position="95"/>
    </location>
</feature>
<accession>A0A6A6JLD2</accession>
<proteinExistence type="predicted"/>
<dbReference type="InterPro" id="IPR001138">
    <property type="entry name" value="Zn2Cys6_DnaBD"/>
</dbReference>
<dbReference type="RefSeq" id="XP_033654603.1">
    <property type="nucleotide sequence ID" value="XM_033794585.1"/>
</dbReference>
<evidence type="ECO:0000259" key="3">
    <source>
        <dbReference type="PROSITE" id="PS50048"/>
    </source>
</evidence>
<organism evidence="4 5">
    <name type="scientific">Westerdykella ornata</name>
    <dbReference type="NCBI Taxonomy" id="318751"/>
    <lineage>
        <taxon>Eukaryota</taxon>
        <taxon>Fungi</taxon>
        <taxon>Dikarya</taxon>
        <taxon>Ascomycota</taxon>
        <taxon>Pezizomycotina</taxon>
        <taxon>Dothideomycetes</taxon>
        <taxon>Pleosporomycetidae</taxon>
        <taxon>Pleosporales</taxon>
        <taxon>Sporormiaceae</taxon>
        <taxon>Westerdykella</taxon>
    </lineage>
</organism>
<dbReference type="InterPro" id="IPR053178">
    <property type="entry name" value="Osmoadaptation_assoc"/>
</dbReference>
<dbReference type="AlphaFoldDB" id="A0A6A6JLD2"/>
<dbReference type="SUPFAM" id="SSF57701">
    <property type="entry name" value="Zn2/Cys6 DNA-binding domain"/>
    <property type="match status" value="1"/>
</dbReference>
<dbReference type="GO" id="GO:0000981">
    <property type="term" value="F:DNA-binding transcription factor activity, RNA polymerase II-specific"/>
    <property type="evidence" value="ECO:0007669"/>
    <property type="project" value="InterPro"/>
</dbReference>
<dbReference type="Pfam" id="PF00172">
    <property type="entry name" value="Zn_clus"/>
    <property type="match status" value="1"/>
</dbReference>
<dbReference type="PANTHER" id="PTHR38111:SF2">
    <property type="entry name" value="FINGER DOMAIN PROTEIN, PUTATIVE (AFU_ORTHOLOGUE AFUA_1G01560)-RELATED"/>
    <property type="match status" value="1"/>
</dbReference>
<dbReference type="CDD" id="cd00067">
    <property type="entry name" value="GAL4"/>
    <property type="match status" value="1"/>
</dbReference>
<keyword evidence="5" id="KW-1185">Reference proteome</keyword>
<reference evidence="4" key="1">
    <citation type="journal article" date="2020" name="Stud. Mycol.">
        <title>101 Dothideomycetes genomes: a test case for predicting lifestyles and emergence of pathogens.</title>
        <authorList>
            <person name="Haridas S."/>
            <person name="Albert R."/>
            <person name="Binder M."/>
            <person name="Bloem J."/>
            <person name="Labutti K."/>
            <person name="Salamov A."/>
            <person name="Andreopoulos B."/>
            <person name="Baker S."/>
            <person name="Barry K."/>
            <person name="Bills G."/>
            <person name="Bluhm B."/>
            <person name="Cannon C."/>
            <person name="Castanera R."/>
            <person name="Culley D."/>
            <person name="Daum C."/>
            <person name="Ezra D."/>
            <person name="Gonzalez J."/>
            <person name="Henrissat B."/>
            <person name="Kuo A."/>
            <person name="Liang C."/>
            <person name="Lipzen A."/>
            <person name="Lutzoni F."/>
            <person name="Magnuson J."/>
            <person name="Mondo S."/>
            <person name="Nolan M."/>
            <person name="Ohm R."/>
            <person name="Pangilinan J."/>
            <person name="Park H.-J."/>
            <person name="Ramirez L."/>
            <person name="Alfaro M."/>
            <person name="Sun H."/>
            <person name="Tritt A."/>
            <person name="Yoshinaga Y."/>
            <person name="Zwiers L.-H."/>
            <person name="Turgeon B."/>
            <person name="Goodwin S."/>
            <person name="Spatafora J."/>
            <person name="Crous P."/>
            <person name="Grigoriev I."/>
        </authorList>
    </citation>
    <scope>NUCLEOTIDE SEQUENCE</scope>
    <source>
        <strain evidence="4">CBS 379.55</strain>
    </source>
</reference>
<dbReference type="EMBL" id="ML986491">
    <property type="protein sequence ID" value="KAF2277064.1"/>
    <property type="molecule type" value="Genomic_DNA"/>
</dbReference>
<protein>
    <recommendedName>
        <fullName evidence="3">Zn(2)-C6 fungal-type domain-containing protein</fullName>
    </recommendedName>
</protein>
<dbReference type="SMART" id="SM00066">
    <property type="entry name" value="GAL4"/>
    <property type="match status" value="1"/>
</dbReference>
<feature type="compositionally biased region" description="Polar residues" evidence="2">
    <location>
        <begin position="479"/>
        <end position="494"/>
    </location>
</feature>
<dbReference type="PROSITE" id="PS50048">
    <property type="entry name" value="ZN2_CY6_FUNGAL_2"/>
    <property type="match status" value="1"/>
</dbReference>
<dbReference type="PROSITE" id="PS00463">
    <property type="entry name" value="ZN2_CY6_FUNGAL_1"/>
    <property type="match status" value="1"/>
</dbReference>
<dbReference type="Proteomes" id="UP000800097">
    <property type="component" value="Unassembled WGS sequence"/>
</dbReference>
<dbReference type="InterPro" id="IPR036864">
    <property type="entry name" value="Zn2-C6_fun-type_DNA-bd_sf"/>
</dbReference>
<feature type="region of interest" description="Disordered" evidence="2">
    <location>
        <begin position="479"/>
        <end position="503"/>
    </location>
</feature>
<feature type="domain" description="Zn(2)-C6 fungal-type" evidence="3">
    <location>
        <begin position="7"/>
        <end position="35"/>
    </location>
</feature>
<dbReference type="OrthoDB" id="4491390at2759"/>
<dbReference type="GeneID" id="54547760"/>
<dbReference type="GO" id="GO:0008270">
    <property type="term" value="F:zinc ion binding"/>
    <property type="evidence" value="ECO:0007669"/>
    <property type="project" value="InterPro"/>
</dbReference>
<evidence type="ECO:0000313" key="5">
    <source>
        <dbReference type="Proteomes" id="UP000800097"/>
    </source>
</evidence>
<evidence type="ECO:0000256" key="2">
    <source>
        <dbReference type="SAM" id="MobiDB-lite"/>
    </source>
</evidence>
<sequence length="503" mass="56733">MPKRSHGCFECRKRKVRCDETKPECNTCLRRGTKCPGYRPAHAFVVHTFDRNRGRIDVREDEDRYRYANRNHPSDNQAVVQARPSESTPVDGPVPRPVNQAAIDRVQFLSSFLSLYLPSWKGEILTPPAAMMFYLPTVPASRQVFSAALDAVSMAQLAVDNKNYPLIYRTRSTYGTALSHLMRAISHPEHSLTDETLLATYLLGLYEVFVGVTGMSGFYYHVQGLLHLLRLRGPSGIKTPLALDVFHGVRYNWLSVGYRLRRASILDSPEWLAVTANAAKTDPYVALIDICIGIPRILERTDQLAKSAASVEEFDKLIDDSQQLADRAFAWFAKFESNGPLYTKVPIDQMDGFLTYFNDHTYDPVYHFKTFAIFTTLINYWMAMSILRSNTFGLVRRFRQLAPKQLLMWDRELSSYADNICRAVPYGVRRSAGYCGRFGTLTPLVVARKYYEAKKAAKEMAWCDKVFVGARVPGLYTPPSSKAHGTTSDGQGQSRPGGAVMKA</sequence>
<dbReference type="PANTHER" id="PTHR38111">
    <property type="entry name" value="ZN(2)-C6 FUNGAL-TYPE DOMAIN-CONTAINING PROTEIN-RELATED"/>
    <property type="match status" value="1"/>
</dbReference>
<name>A0A6A6JLD2_WESOR</name>
<evidence type="ECO:0000313" key="4">
    <source>
        <dbReference type="EMBL" id="KAF2277064.1"/>
    </source>
</evidence>
<dbReference type="Gene3D" id="4.10.240.10">
    <property type="entry name" value="Zn(2)-C6 fungal-type DNA-binding domain"/>
    <property type="match status" value="1"/>
</dbReference>
<feature type="compositionally biased region" description="Polar residues" evidence="2">
    <location>
        <begin position="74"/>
        <end position="88"/>
    </location>
</feature>
<dbReference type="InterPro" id="IPR021858">
    <property type="entry name" value="Fun_TF"/>
</dbReference>
<keyword evidence="1" id="KW-0539">Nucleus</keyword>
<gene>
    <name evidence="4" type="ORF">EI97DRAFT_308006</name>
</gene>